<sequence>MDSAVRELLEPWAPGNLAVAEGRLRVVPLDAARAELIALTRDGVPGIRASGLQLAACIAPDIGDELALALLADPVWFVRCTACEKLFFNWCYRAADALAELLIREPHELVRNMAACALCYLGTERHLPQLESALAVETGTDHEGTPIQTVIARAIHVIRFGALPGMERRRSEPGAAPETAG</sequence>
<dbReference type="RefSeq" id="WP_320689689.1">
    <property type="nucleotide sequence ID" value="NZ_JAXBLV010000242.1"/>
</dbReference>
<accession>A0ABU5FCG1</accession>
<evidence type="ECO:0000313" key="2">
    <source>
        <dbReference type="Proteomes" id="UP001272242"/>
    </source>
</evidence>
<dbReference type="SUPFAM" id="SSF48371">
    <property type="entry name" value="ARM repeat"/>
    <property type="match status" value="1"/>
</dbReference>
<evidence type="ECO:0000313" key="1">
    <source>
        <dbReference type="EMBL" id="MDY3563504.1"/>
    </source>
</evidence>
<dbReference type="InterPro" id="IPR011989">
    <property type="entry name" value="ARM-like"/>
</dbReference>
<protein>
    <recommendedName>
        <fullName evidence="3">HEAT repeat domain-containing protein</fullName>
    </recommendedName>
</protein>
<dbReference type="Proteomes" id="UP001272242">
    <property type="component" value="Unassembled WGS sequence"/>
</dbReference>
<dbReference type="Gene3D" id="1.25.10.10">
    <property type="entry name" value="Leucine-rich Repeat Variant"/>
    <property type="match status" value="1"/>
</dbReference>
<proteinExistence type="predicted"/>
<dbReference type="EMBL" id="JAXBLV010000242">
    <property type="protein sequence ID" value="MDY3563504.1"/>
    <property type="molecule type" value="Genomic_DNA"/>
</dbReference>
<name>A0ABU5FCG1_9BACT</name>
<comment type="caution">
    <text evidence="1">The sequence shown here is derived from an EMBL/GenBank/DDBJ whole genome shotgun (WGS) entry which is preliminary data.</text>
</comment>
<reference evidence="2" key="1">
    <citation type="journal article" date="2023" name="Mar. Drugs">
        <title>Gemmata algarum, a Novel Planctomycete Isolated from an Algal Mat, Displays Antimicrobial Activity.</title>
        <authorList>
            <person name="Kumar G."/>
            <person name="Kallscheuer N."/>
            <person name="Kashif M."/>
            <person name="Ahamad S."/>
            <person name="Jagadeeshwari U."/>
            <person name="Pannikurungottu S."/>
            <person name="Haufschild T."/>
            <person name="Kabuu M."/>
            <person name="Sasikala C."/>
            <person name="Jogler C."/>
            <person name="Ramana C."/>
        </authorList>
    </citation>
    <scope>NUCLEOTIDE SEQUENCE [LARGE SCALE GENOMIC DNA]</scope>
    <source>
        <strain evidence="2">JC673</strain>
    </source>
</reference>
<organism evidence="1 2">
    <name type="scientific">Gemmata algarum</name>
    <dbReference type="NCBI Taxonomy" id="2975278"/>
    <lineage>
        <taxon>Bacteria</taxon>
        <taxon>Pseudomonadati</taxon>
        <taxon>Planctomycetota</taxon>
        <taxon>Planctomycetia</taxon>
        <taxon>Gemmatales</taxon>
        <taxon>Gemmataceae</taxon>
        <taxon>Gemmata</taxon>
    </lineage>
</organism>
<dbReference type="InterPro" id="IPR016024">
    <property type="entry name" value="ARM-type_fold"/>
</dbReference>
<gene>
    <name evidence="1" type="ORF">R5W23_005116</name>
</gene>
<evidence type="ECO:0008006" key="3">
    <source>
        <dbReference type="Google" id="ProtNLM"/>
    </source>
</evidence>
<keyword evidence="2" id="KW-1185">Reference proteome</keyword>